<feature type="transmembrane region" description="Helical" evidence="1">
    <location>
        <begin position="70"/>
        <end position="87"/>
    </location>
</feature>
<dbReference type="InterPro" id="IPR013099">
    <property type="entry name" value="K_chnl_dom"/>
</dbReference>
<keyword evidence="3" id="KW-0407">Ion channel</keyword>
<dbReference type="GO" id="GO:0034220">
    <property type="term" value="P:monoatomic ion transmembrane transport"/>
    <property type="evidence" value="ECO:0007669"/>
    <property type="project" value="UniProtKB-KW"/>
</dbReference>
<keyword evidence="1" id="KW-1133">Transmembrane helix</keyword>
<dbReference type="SUPFAM" id="SSF81324">
    <property type="entry name" value="Voltage-gated potassium channels"/>
    <property type="match status" value="1"/>
</dbReference>
<keyword evidence="3" id="KW-0813">Transport</keyword>
<sequence length="229" mass="26321">MMKPKKDRFFYRFWIKESGLSSMLLLLFIMHFIIIPLFGSHAYFMVILNIFWMLLLLAGIYSLAKNKQQVIHFSIIPFLFIVCHWISIYNKSIFVLFTDFVLTIATVSLLIALVLVKVFEPGPVTTHKIIGSIVVYMLLANLWCIAYLFLFEQIQGSFQLTPSQFRINSDQANFMYFSYITITSTGFGEIVPLHPIVRSLVQVEAITGVLFPVILIGRLVSDANFSQNK</sequence>
<feature type="transmembrane region" description="Helical" evidence="1">
    <location>
        <begin position="20"/>
        <end position="38"/>
    </location>
</feature>
<feature type="domain" description="Potassium channel" evidence="2">
    <location>
        <begin position="150"/>
        <end position="220"/>
    </location>
</feature>
<gene>
    <name evidence="3" type="ORF">EAH81_22235</name>
</gene>
<feature type="transmembrane region" description="Helical" evidence="1">
    <location>
        <begin position="128"/>
        <end position="150"/>
    </location>
</feature>
<keyword evidence="4" id="KW-1185">Reference proteome</keyword>
<accession>A0A502EAQ2</accession>
<feature type="transmembrane region" description="Helical" evidence="1">
    <location>
        <begin position="93"/>
        <end position="116"/>
    </location>
</feature>
<proteinExistence type="predicted"/>
<dbReference type="Proteomes" id="UP000319700">
    <property type="component" value="Unassembled WGS sequence"/>
</dbReference>
<dbReference type="Pfam" id="PF07885">
    <property type="entry name" value="Ion_trans_2"/>
    <property type="match status" value="1"/>
</dbReference>
<comment type="caution">
    <text evidence="3">The sequence shown here is derived from an EMBL/GenBank/DDBJ whole genome shotgun (WGS) entry which is preliminary data.</text>
</comment>
<organism evidence="3 4">
    <name type="scientific">Flavobacterium pectinovorum</name>
    <dbReference type="NCBI Taxonomy" id="29533"/>
    <lineage>
        <taxon>Bacteria</taxon>
        <taxon>Pseudomonadati</taxon>
        <taxon>Bacteroidota</taxon>
        <taxon>Flavobacteriia</taxon>
        <taxon>Flavobacteriales</taxon>
        <taxon>Flavobacteriaceae</taxon>
        <taxon>Flavobacterium</taxon>
    </lineage>
</organism>
<feature type="transmembrane region" description="Helical" evidence="1">
    <location>
        <begin position="44"/>
        <end position="63"/>
    </location>
</feature>
<keyword evidence="3" id="KW-0406">Ion transport</keyword>
<evidence type="ECO:0000256" key="1">
    <source>
        <dbReference type="SAM" id="Phobius"/>
    </source>
</evidence>
<dbReference type="OrthoDB" id="9799090at2"/>
<dbReference type="RefSeq" id="WP_140511133.1">
    <property type="nucleotide sequence ID" value="NZ_RCZH01000018.1"/>
</dbReference>
<evidence type="ECO:0000313" key="3">
    <source>
        <dbReference type="EMBL" id="TPG34798.1"/>
    </source>
</evidence>
<dbReference type="AlphaFoldDB" id="A0A502EAQ2"/>
<evidence type="ECO:0000259" key="2">
    <source>
        <dbReference type="Pfam" id="PF07885"/>
    </source>
</evidence>
<evidence type="ECO:0000313" key="4">
    <source>
        <dbReference type="Proteomes" id="UP000319700"/>
    </source>
</evidence>
<dbReference type="Gene3D" id="1.10.287.70">
    <property type="match status" value="1"/>
</dbReference>
<dbReference type="EMBL" id="RCZH01000018">
    <property type="protein sequence ID" value="TPG34798.1"/>
    <property type="molecule type" value="Genomic_DNA"/>
</dbReference>
<reference evidence="3 4" key="1">
    <citation type="journal article" date="2019" name="Environ. Microbiol.">
        <title>Species interactions and distinct microbial communities in high Arctic permafrost affected cryosols are associated with the CH4 and CO2 gas fluxes.</title>
        <authorList>
            <person name="Altshuler I."/>
            <person name="Hamel J."/>
            <person name="Turney S."/>
            <person name="Magnuson E."/>
            <person name="Levesque R."/>
            <person name="Greer C."/>
            <person name="Whyte L.G."/>
        </authorList>
    </citation>
    <scope>NUCLEOTIDE SEQUENCE [LARGE SCALE GENOMIC DNA]</scope>
    <source>
        <strain evidence="3 4">42</strain>
    </source>
</reference>
<name>A0A502EAQ2_9FLAO</name>
<keyword evidence="1" id="KW-0472">Membrane</keyword>
<keyword evidence="1" id="KW-0812">Transmembrane</keyword>
<protein>
    <submittedName>
        <fullName evidence="3">Two pore domain potassium channel family protein</fullName>
    </submittedName>
</protein>
<feature type="transmembrane region" description="Helical" evidence="1">
    <location>
        <begin position="200"/>
        <end position="220"/>
    </location>
</feature>